<evidence type="ECO:0000313" key="3">
    <source>
        <dbReference type="Proteomes" id="UP000439903"/>
    </source>
</evidence>
<protein>
    <submittedName>
        <fullName evidence="2">Galactose oxidase</fullName>
    </submittedName>
</protein>
<gene>
    <name evidence="2" type="ORF">F8M41_012515</name>
</gene>
<dbReference type="Gene3D" id="2.130.10.80">
    <property type="entry name" value="Galactose oxidase/kelch, beta-propeller"/>
    <property type="match status" value="1"/>
</dbReference>
<keyword evidence="3" id="KW-1185">Reference proteome</keyword>
<dbReference type="OrthoDB" id="2343356at2759"/>
<dbReference type="SUPFAM" id="SSF50965">
    <property type="entry name" value="Galactose oxidase, central domain"/>
    <property type="match status" value="1"/>
</dbReference>
<sequence>MFMNTPHFLFKSLFFLSFTSTFAQYYQPQHRIGHQTFLVGDRIFFEGGTYFTEGRTPKYDGPWFVLFYLELGHGQFQLSNPPFYLLRDDIPDNFDGMSIVGGKDFSTGVIFGGVWSNNESFYSIGFGQNPVSFKVIRQDDIQNSQLISPAKYLYSAIPQVVVDKNGLMYIWAGNYSSDRTMYIFDTIKYSWSTSAPLNKPTPRTDYSVVITPDGRIFYIFGQDNLGNYISITD</sequence>
<dbReference type="InterPro" id="IPR011043">
    <property type="entry name" value="Gal_Oxase/kelch_b-propeller"/>
</dbReference>
<organism evidence="2 3">
    <name type="scientific">Gigaspora margarita</name>
    <dbReference type="NCBI Taxonomy" id="4874"/>
    <lineage>
        <taxon>Eukaryota</taxon>
        <taxon>Fungi</taxon>
        <taxon>Fungi incertae sedis</taxon>
        <taxon>Mucoromycota</taxon>
        <taxon>Glomeromycotina</taxon>
        <taxon>Glomeromycetes</taxon>
        <taxon>Diversisporales</taxon>
        <taxon>Gigasporaceae</taxon>
        <taxon>Gigaspora</taxon>
    </lineage>
</organism>
<evidence type="ECO:0000256" key="1">
    <source>
        <dbReference type="SAM" id="SignalP"/>
    </source>
</evidence>
<dbReference type="AlphaFoldDB" id="A0A8H4EPQ1"/>
<keyword evidence="1" id="KW-0732">Signal</keyword>
<dbReference type="EMBL" id="WTPW01000255">
    <property type="protein sequence ID" value="KAF0529900.1"/>
    <property type="molecule type" value="Genomic_DNA"/>
</dbReference>
<name>A0A8H4EPQ1_GIGMA</name>
<dbReference type="Proteomes" id="UP000439903">
    <property type="component" value="Unassembled WGS sequence"/>
</dbReference>
<proteinExistence type="predicted"/>
<dbReference type="InterPro" id="IPR037293">
    <property type="entry name" value="Gal_Oxidase_central_sf"/>
</dbReference>
<evidence type="ECO:0000313" key="2">
    <source>
        <dbReference type="EMBL" id="KAF0529900.1"/>
    </source>
</evidence>
<accession>A0A8H4EPQ1</accession>
<reference evidence="2 3" key="1">
    <citation type="journal article" date="2019" name="Environ. Microbiol.">
        <title>At the nexus of three kingdoms: the genome of the mycorrhizal fungus Gigaspora margarita provides insights into plant, endobacterial and fungal interactions.</title>
        <authorList>
            <person name="Venice F."/>
            <person name="Ghignone S."/>
            <person name="Salvioli di Fossalunga A."/>
            <person name="Amselem J."/>
            <person name="Novero M."/>
            <person name="Xianan X."/>
            <person name="Sedzielewska Toro K."/>
            <person name="Morin E."/>
            <person name="Lipzen A."/>
            <person name="Grigoriev I.V."/>
            <person name="Henrissat B."/>
            <person name="Martin F.M."/>
            <person name="Bonfante P."/>
        </authorList>
    </citation>
    <scope>NUCLEOTIDE SEQUENCE [LARGE SCALE GENOMIC DNA]</scope>
    <source>
        <strain evidence="2 3">BEG34</strain>
    </source>
</reference>
<feature type="non-terminal residue" evidence="2">
    <location>
        <position position="1"/>
    </location>
</feature>
<feature type="chain" id="PRO_5034953985" evidence="1">
    <location>
        <begin position="24"/>
        <end position="233"/>
    </location>
</feature>
<comment type="caution">
    <text evidence="2">The sequence shown here is derived from an EMBL/GenBank/DDBJ whole genome shotgun (WGS) entry which is preliminary data.</text>
</comment>
<feature type="signal peptide" evidence="1">
    <location>
        <begin position="1"/>
        <end position="23"/>
    </location>
</feature>